<keyword evidence="1" id="KW-1185">Reference proteome</keyword>
<name>A0A9C5Z501_9MUSC</name>
<organism evidence="1 2">
    <name type="scientific">Glossina fuscipes</name>
    <dbReference type="NCBI Taxonomy" id="7396"/>
    <lineage>
        <taxon>Eukaryota</taxon>
        <taxon>Metazoa</taxon>
        <taxon>Ecdysozoa</taxon>
        <taxon>Arthropoda</taxon>
        <taxon>Hexapoda</taxon>
        <taxon>Insecta</taxon>
        <taxon>Pterygota</taxon>
        <taxon>Neoptera</taxon>
        <taxon>Endopterygota</taxon>
        <taxon>Diptera</taxon>
        <taxon>Brachycera</taxon>
        <taxon>Muscomorpha</taxon>
        <taxon>Hippoboscoidea</taxon>
        <taxon>Glossinidae</taxon>
        <taxon>Glossina</taxon>
    </lineage>
</organism>
<dbReference type="GeneID" id="119639019"/>
<reference evidence="2" key="1">
    <citation type="submission" date="2025-08" db="UniProtKB">
        <authorList>
            <consortium name="RefSeq"/>
        </authorList>
    </citation>
    <scope>IDENTIFICATION</scope>
    <source>
        <tissue evidence="2">Whole body pupa</tissue>
    </source>
</reference>
<accession>A0A9C5Z501</accession>
<dbReference type="RefSeq" id="XP_037892121.1">
    <property type="nucleotide sequence ID" value="XM_038036193.1"/>
</dbReference>
<evidence type="ECO:0000313" key="1">
    <source>
        <dbReference type="Proteomes" id="UP000092443"/>
    </source>
</evidence>
<evidence type="ECO:0000313" key="2">
    <source>
        <dbReference type="RefSeq" id="XP_037892121.1"/>
    </source>
</evidence>
<dbReference type="AlphaFoldDB" id="A0A9C5Z501"/>
<sequence>MPGPKVDSKQRITVRNVKIPPSTSVIWILIRPIMTPKPDPCGTIQIHKYQQKSQSLTVKILFALPETPQNTLVLNCSHGRLMVRGSMFIYWLNLLSWSCYENKKEQFKSSTKEHIVENYGGEEPSTT</sequence>
<protein>
    <submittedName>
        <fullName evidence="2">Pre-mRNA-splicing factor Slu7-like</fullName>
    </submittedName>
</protein>
<proteinExistence type="predicted"/>
<dbReference type="Proteomes" id="UP000092443">
    <property type="component" value="Unplaced"/>
</dbReference>
<gene>
    <name evidence="2" type="primary">LOC119639019</name>
</gene>
<dbReference type="KEGG" id="gfs:119639019"/>